<evidence type="ECO:0000256" key="1">
    <source>
        <dbReference type="SAM" id="MobiDB-lite"/>
    </source>
</evidence>
<gene>
    <name evidence="3" type="ORF">ACFO4E_03520</name>
</gene>
<feature type="transmembrane region" description="Helical" evidence="2">
    <location>
        <begin position="55"/>
        <end position="80"/>
    </location>
</feature>
<dbReference type="Proteomes" id="UP001595923">
    <property type="component" value="Unassembled WGS sequence"/>
</dbReference>
<feature type="transmembrane region" description="Helical" evidence="2">
    <location>
        <begin position="136"/>
        <end position="156"/>
    </location>
</feature>
<keyword evidence="2" id="KW-1133">Transmembrane helix</keyword>
<dbReference type="EMBL" id="JBHSFQ010000002">
    <property type="protein sequence ID" value="MFC4560924.1"/>
    <property type="molecule type" value="Genomic_DNA"/>
</dbReference>
<evidence type="ECO:0000313" key="4">
    <source>
        <dbReference type="Proteomes" id="UP001595923"/>
    </source>
</evidence>
<organism evidence="3 4">
    <name type="scientific">Nocardiopsis mangrovi</name>
    <dbReference type="NCBI Taxonomy" id="1179818"/>
    <lineage>
        <taxon>Bacteria</taxon>
        <taxon>Bacillati</taxon>
        <taxon>Actinomycetota</taxon>
        <taxon>Actinomycetes</taxon>
        <taxon>Streptosporangiales</taxon>
        <taxon>Nocardiopsidaceae</taxon>
        <taxon>Nocardiopsis</taxon>
    </lineage>
</organism>
<dbReference type="RefSeq" id="WP_378571472.1">
    <property type="nucleotide sequence ID" value="NZ_JBHSFQ010000002.1"/>
</dbReference>
<proteinExistence type="predicted"/>
<feature type="compositionally biased region" description="Basic and acidic residues" evidence="1">
    <location>
        <begin position="10"/>
        <end position="20"/>
    </location>
</feature>
<keyword evidence="4" id="KW-1185">Reference proteome</keyword>
<protein>
    <submittedName>
        <fullName evidence="3">Uncharacterized protein</fullName>
    </submittedName>
</protein>
<evidence type="ECO:0000256" key="2">
    <source>
        <dbReference type="SAM" id="Phobius"/>
    </source>
</evidence>
<comment type="caution">
    <text evidence="3">The sequence shown here is derived from an EMBL/GenBank/DDBJ whole genome shotgun (WGS) entry which is preliminary data.</text>
</comment>
<name>A0ABV9DPS2_9ACTN</name>
<reference evidence="4" key="1">
    <citation type="journal article" date="2019" name="Int. J. Syst. Evol. Microbiol.">
        <title>The Global Catalogue of Microorganisms (GCM) 10K type strain sequencing project: providing services to taxonomists for standard genome sequencing and annotation.</title>
        <authorList>
            <consortium name="The Broad Institute Genomics Platform"/>
            <consortium name="The Broad Institute Genome Sequencing Center for Infectious Disease"/>
            <person name="Wu L."/>
            <person name="Ma J."/>
        </authorList>
    </citation>
    <scope>NUCLEOTIDE SEQUENCE [LARGE SCALE GENOMIC DNA]</scope>
    <source>
        <strain evidence="4">XZYJ18</strain>
    </source>
</reference>
<accession>A0ABV9DPS2</accession>
<keyword evidence="2" id="KW-0812">Transmembrane</keyword>
<evidence type="ECO:0000313" key="3">
    <source>
        <dbReference type="EMBL" id="MFC4560924.1"/>
    </source>
</evidence>
<keyword evidence="2" id="KW-0472">Membrane</keyword>
<feature type="region of interest" description="Disordered" evidence="1">
    <location>
        <begin position="1"/>
        <end position="20"/>
    </location>
</feature>
<sequence length="173" mass="18979">MSDPYAADRYSGDPRDADRYAVDPRDADRYAVDPRDAELYGTAPRRRKRTFGRTVRAVVGTFLGVAFFVPVATILLTVIWPGEAVYTAPLFCAEPTPEAVVVADFYPHEGGTAGDFTLYCVGDRGQRTRIGWMPPFIALSTAHVLIVLPMALAGVLRSDPRDGRPTDDEDARS</sequence>